<dbReference type="AlphaFoldDB" id="A0A914X8Y8"/>
<evidence type="ECO:0000313" key="3">
    <source>
        <dbReference type="WBParaSite" id="PSAMB.scaffold704size43427.g8140.t1"/>
    </source>
</evidence>
<keyword evidence="2" id="KW-1185">Reference proteome</keyword>
<sequence>MGVNRCIKRLRLQQRHTDGQNCYYLQPSSNPYLRAIMFSSHRILLLVLVAVALYPSFTSSAAVIPAAVSARGQACGTFA</sequence>
<organism evidence="2 3">
    <name type="scientific">Plectus sambesii</name>
    <dbReference type="NCBI Taxonomy" id="2011161"/>
    <lineage>
        <taxon>Eukaryota</taxon>
        <taxon>Metazoa</taxon>
        <taxon>Ecdysozoa</taxon>
        <taxon>Nematoda</taxon>
        <taxon>Chromadorea</taxon>
        <taxon>Plectida</taxon>
        <taxon>Plectina</taxon>
        <taxon>Plectoidea</taxon>
        <taxon>Plectidae</taxon>
        <taxon>Plectus</taxon>
    </lineage>
</organism>
<keyword evidence="1" id="KW-0812">Transmembrane</keyword>
<protein>
    <submittedName>
        <fullName evidence="3">Uncharacterized protein</fullName>
    </submittedName>
</protein>
<dbReference type="Proteomes" id="UP000887566">
    <property type="component" value="Unplaced"/>
</dbReference>
<proteinExistence type="predicted"/>
<dbReference type="WBParaSite" id="PSAMB.scaffold704size43427.g8140.t1">
    <property type="protein sequence ID" value="PSAMB.scaffold704size43427.g8140.t1"/>
    <property type="gene ID" value="PSAMB.scaffold704size43427.g8140"/>
</dbReference>
<accession>A0A914X8Y8</accession>
<name>A0A914X8Y8_9BILA</name>
<keyword evidence="1" id="KW-1133">Transmembrane helix</keyword>
<evidence type="ECO:0000313" key="2">
    <source>
        <dbReference type="Proteomes" id="UP000887566"/>
    </source>
</evidence>
<feature type="transmembrane region" description="Helical" evidence="1">
    <location>
        <begin position="43"/>
        <end position="68"/>
    </location>
</feature>
<keyword evidence="1" id="KW-0472">Membrane</keyword>
<evidence type="ECO:0000256" key="1">
    <source>
        <dbReference type="SAM" id="Phobius"/>
    </source>
</evidence>
<reference evidence="3" key="1">
    <citation type="submission" date="2022-11" db="UniProtKB">
        <authorList>
            <consortium name="WormBaseParasite"/>
        </authorList>
    </citation>
    <scope>IDENTIFICATION</scope>
</reference>